<keyword evidence="4" id="KW-1185">Reference proteome</keyword>
<protein>
    <recommendedName>
        <fullName evidence="5">C-type lectin domain-containing protein</fullName>
    </recommendedName>
</protein>
<evidence type="ECO:0000256" key="2">
    <source>
        <dbReference type="SAM" id="Phobius"/>
    </source>
</evidence>
<dbReference type="InterPro" id="IPR016187">
    <property type="entry name" value="CTDL_fold"/>
</dbReference>
<evidence type="ECO:0000313" key="3">
    <source>
        <dbReference type="EMBL" id="KAK0407339.1"/>
    </source>
</evidence>
<keyword evidence="2" id="KW-0812">Transmembrane</keyword>
<dbReference type="EMBL" id="JAUCMV010000004">
    <property type="protein sequence ID" value="KAK0407339.1"/>
    <property type="molecule type" value="Genomic_DNA"/>
</dbReference>
<proteinExistence type="predicted"/>
<dbReference type="Gene3D" id="3.10.100.10">
    <property type="entry name" value="Mannose-Binding Protein A, subunit A"/>
    <property type="match status" value="1"/>
</dbReference>
<name>A0AA39HL32_9BILA</name>
<gene>
    <name evidence="3" type="ORF">QR680_019143</name>
</gene>
<evidence type="ECO:0008006" key="5">
    <source>
        <dbReference type="Google" id="ProtNLM"/>
    </source>
</evidence>
<feature type="transmembrane region" description="Helical" evidence="2">
    <location>
        <begin position="355"/>
        <end position="374"/>
    </location>
</feature>
<keyword evidence="2" id="KW-1133">Transmembrane helix</keyword>
<feature type="region of interest" description="Disordered" evidence="1">
    <location>
        <begin position="378"/>
        <end position="425"/>
    </location>
</feature>
<sequence>MNTKDDAKGESEPRTLIVDLELRGLDRLLAQHTLFMLLDFLSWGAVKPPFTAGFKWIRCGMGQILGHIRPLALAIFLALTMKPGCPSPLFLLTLFFVDASSWTESEAPVLIPLAAKSTVIGEKDNTLEGVEDPMDCFEGFREHWYKRYWVFFEGKASNPPIAFSFDKSKKTCTSYKEIHHLLPAEGVDTFLIQKMNCPEKKDIRDDVKALFNQLVTCPPEWEERRHENGNVYCYMIIRDEKQRTLANFFNSGCQEVAPMATPASICGLEEDAFLNDYIKHEKINLAIVGLRLGVKESDADKIHWGWSDGSKCSYHNISMQNLREHCTDDRRCSHGTLLNMKGGTRASSACAPMKISIFFFFLLLVIVYGCTPIVKNPGVTTKETTTTAEPPTTTAEPTTTTAEPTTTTAKPTPAGPPLEFDPDAP</sequence>
<dbReference type="AlphaFoldDB" id="A0AA39HL32"/>
<comment type="caution">
    <text evidence="3">The sequence shown here is derived from an EMBL/GenBank/DDBJ whole genome shotgun (WGS) entry which is preliminary data.</text>
</comment>
<evidence type="ECO:0000313" key="4">
    <source>
        <dbReference type="Proteomes" id="UP001175271"/>
    </source>
</evidence>
<accession>A0AA39HL32</accession>
<dbReference type="InterPro" id="IPR016186">
    <property type="entry name" value="C-type_lectin-like/link_sf"/>
</dbReference>
<evidence type="ECO:0000256" key="1">
    <source>
        <dbReference type="SAM" id="MobiDB-lite"/>
    </source>
</evidence>
<dbReference type="Proteomes" id="UP001175271">
    <property type="component" value="Unassembled WGS sequence"/>
</dbReference>
<dbReference type="SUPFAM" id="SSF56436">
    <property type="entry name" value="C-type lectin-like"/>
    <property type="match status" value="1"/>
</dbReference>
<keyword evidence="2" id="KW-0472">Membrane</keyword>
<organism evidence="3 4">
    <name type="scientific">Steinernema hermaphroditum</name>
    <dbReference type="NCBI Taxonomy" id="289476"/>
    <lineage>
        <taxon>Eukaryota</taxon>
        <taxon>Metazoa</taxon>
        <taxon>Ecdysozoa</taxon>
        <taxon>Nematoda</taxon>
        <taxon>Chromadorea</taxon>
        <taxon>Rhabditida</taxon>
        <taxon>Tylenchina</taxon>
        <taxon>Panagrolaimomorpha</taxon>
        <taxon>Strongyloidoidea</taxon>
        <taxon>Steinernematidae</taxon>
        <taxon>Steinernema</taxon>
    </lineage>
</organism>
<feature type="compositionally biased region" description="Low complexity" evidence="1">
    <location>
        <begin position="380"/>
        <end position="412"/>
    </location>
</feature>
<reference evidence="3" key="1">
    <citation type="submission" date="2023-06" db="EMBL/GenBank/DDBJ databases">
        <title>Genomic analysis of the entomopathogenic nematode Steinernema hermaphroditum.</title>
        <authorList>
            <person name="Schwarz E.M."/>
            <person name="Heppert J.K."/>
            <person name="Baniya A."/>
            <person name="Schwartz H.T."/>
            <person name="Tan C.-H."/>
            <person name="Antoshechkin I."/>
            <person name="Sternberg P.W."/>
            <person name="Goodrich-Blair H."/>
            <person name="Dillman A.R."/>
        </authorList>
    </citation>
    <scope>NUCLEOTIDE SEQUENCE</scope>
    <source>
        <strain evidence="3">PS9179</strain>
        <tissue evidence="3">Whole animal</tissue>
    </source>
</reference>